<evidence type="ECO:0000313" key="3">
    <source>
        <dbReference type="EMBL" id="KKR86008.1"/>
    </source>
</evidence>
<dbReference type="EMBL" id="LCAH01000022">
    <property type="protein sequence ID" value="KKR86008.1"/>
    <property type="molecule type" value="Genomic_DNA"/>
</dbReference>
<keyword evidence="1" id="KW-0472">Membrane</keyword>
<gene>
    <name evidence="3" type="ORF">UU35_C0022G0003</name>
</gene>
<organism evidence="3 4">
    <name type="scientific">Candidatus Uhrbacteria bacterium GW2011_GWC2_41_11</name>
    <dbReference type="NCBI Taxonomy" id="1618985"/>
    <lineage>
        <taxon>Bacteria</taxon>
        <taxon>Candidatus Uhriibacteriota</taxon>
    </lineage>
</organism>
<feature type="transmembrane region" description="Helical" evidence="1">
    <location>
        <begin position="149"/>
        <end position="171"/>
    </location>
</feature>
<keyword evidence="1" id="KW-1133">Transmembrane helix</keyword>
<evidence type="ECO:0000256" key="2">
    <source>
        <dbReference type="SAM" id="SignalP"/>
    </source>
</evidence>
<proteinExistence type="predicted"/>
<dbReference type="AlphaFoldDB" id="A0A0G0UAI7"/>
<feature type="signal peptide" evidence="2">
    <location>
        <begin position="1"/>
        <end position="25"/>
    </location>
</feature>
<sequence length="434" mass="47361">MIFYRRIFAIIFALIFFLSPLILLAATANPEDNLQCWVQSACEKKDEKGNKTGQWDRKSDRAIETCGGGTYGFCYPPFRDIEIGIGIPVKGEVKTKVKDLGGYINTMYLFLLSTAALIATVMVMVSGAQYVAASGSGDVGKAKERIKNAVTGLILLMFAAVILFTVNPQLLQLKVPQMPRIRQVVYVSDQTPCEWFVSNGYTVDPLHQKSELSCGKKSDVKKDPQLNELKDTSCIWSGCGTGANKTFNGVIMDKSCLKVEGNYACIGCWEITTGPPFDTGVQPGSDVCASMSPKQDMVNTGNHLTCEFSRDMGFERTEFADAKVTGQCAALGYKCADIKKCEDYDQILVQNNDGQQKLYAFEAPGFSFDYSVHKRICEENLCGVSTGCQQDIKVDSPASDYYTMYATAGASFVVESAISALTGDEITGISCVSK</sequence>
<evidence type="ECO:0000313" key="4">
    <source>
        <dbReference type="Proteomes" id="UP000034616"/>
    </source>
</evidence>
<keyword evidence="2" id="KW-0732">Signal</keyword>
<protein>
    <submittedName>
        <fullName evidence="3">Uncharacterized protein</fullName>
    </submittedName>
</protein>
<feature type="transmembrane region" description="Helical" evidence="1">
    <location>
        <begin position="107"/>
        <end position="128"/>
    </location>
</feature>
<dbReference type="Pfam" id="PF18895">
    <property type="entry name" value="T4SS_pilin"/>
    <property type="match status" value="1"/>
</dbReference>
<dbReference type="Proteomes" id="UP000034616">
    <property type="component" value="Unassembled WGS sequence"/>
</dbReference>
<keyword evidence="1" id="KW-0812">Transmembrane</keyword>
<name>A0A0G0UAI7_9BACT</name>
<accession>A0A0G0UAI7</accession>
<comment type="caution">
    <text evidence="3">The sequence shown here is derived from an EMBL/GenBank/DDBJ whole genome shotgun (WGS) entry which is preliminary data.</text>
</comment>
<evidence type="ECO:0000256" key="1">
    <source>
        <dbReference type="SAM" id="Phobius"/>
    </source>
</evidence>
<feature type="chain" id="PRO_5002534617" evidence="2">
    <location>
        <begin position="26"/>
        <end position="434"/>
    </location>
</feature>
<reference evidence="3 4" key="1">
    <citation type="journal article" date="2015" name="Nature">
        <title>rRNA introns, odd ribosomes, and small enigmatic genomes across a large radiation of phyla.</title>
        <authorList>
            <person name="Brown C.T."/>
            <person name="Hug L.A."/>
            <person name="Thomas B.C."/>
            <person name="Sharon I."/>
            <person name="Castelle C.J."/>
            <person name="Singh A."/>
            <person name="Wilkins M.J."/>
            <person name="Williams K.H."/>
            <person name="Banfield J.F."/>
        </authorList>
    </citation>
    <scope>NUCLEOTIDE SEQUENCE [LARGE SCALE GENOMIC DNA]</scope>
</reference>
<dbReference type="InterPro" id="IPR043993">
    <property type="entry name" value="T4SS_pilin"/>
</dbReference>